<proteinExistence type="predicted"/>
<protein>
    <submittedName>
        <fullName evidence="2">Uncharacterized protein</fullName>
    </submittedName>
</protein>
<reference evidence="2" key="1">
    <citation type="journal article" date="2023" name="Mol. Phylogenet. Evol.">
        <title>Genome-scale phylogeny and comparative genomics of the fungal order Sordariales.</title>
        <authorList>
            <person name="Hensen N."/>
            <person name="Bonometti L."/>
            <person name="Westerberg I."/>
            <person name="Brannstrom I.O."/>
            <person name="Guillou S."/>
            <person name="Cros-Aarteil S."/>
            <person name="Calhoun S."/>
            <person name="Haridas S."/>
            <person name="Kuo A."/>
            <person name="Mondo S."/>
            <person name="Pangilinan J."/>
            <person name="Riley R."/>
            <person name="LaButti K."/>
            <person name="Andreopoulos B."/>
            <person name="Lipzen A."/>
            <person name="Chen C."/>
            <person name="Yan M."/>
            <person name="Daum C."/>
            <person name="Ng V."/>
            <person name="Clum A."/>
            <person name="Steindorff A."/>
            <person name="Ohm R.A."/>
            <person name="Martin F."/>
            <person name="Silar P."/>
            <person name="Natvig D.O."/>
            <person name="Lalanne C."/>
            <person name="Gautier V."/>
            <person name="Ament-Velasquez S.L."/>
            <person name="Kruys A."/>
            <person name="Hutchinson M.I."/>
            <person name="Powell A.J."/>
            <person name="Barry K."/>
            <person name="Miller A.N."/>
            <person name="Grigoriev I.V."/>
            <person name="Debuchy R."/>
            <person name="Gladieux P."/>
            <person name="Hiltunen Thoren M."/>
            <person name="Johannesson H."/>
        </authorList>
    </citation>
    <scope>NUCLEOTIDE SEQUENCE</scope>
    <source>
        <strain evidence="2">SMH4131-1</strain>
    </source>
</reference>
<keyword evidence="3" id="KW-1185">Reference proteome</keyword>
<evidence type="ECO:0000313" key="2">
    <source>
        <dbReference type="EMBL" id="KAK3319930.1"/>
    </source>
</evidence>
<dbReference type="EMBL" id="JAUEPO010000006">
    <property type="protein sequence ID" value="KAK3319930.1"/>
    <property type="molecule type" value="Genomic_DNA"/>
</dbReference>
<gene>
    <name evidence="2" type="ORF">B0T19DRAFT_274877</name>
</gene>
<organism evidence="2 3">
    <name type="scientific">Cercophora scortea</name>
    <dbReference type="NCBI Taxonomy" id="314031"/>
    <lineage>
        <taxon>Eukaryota</taxon>
        <taxon>Fungi</taxon>
        <taxon>Dikarya</taxon>
        <taxon>Ascomycota</taxon>
        <taxon>Pezizomycotina</taxon>
        <taxon>Sordariomycetes</taxon>
        <taxon>Sordariomycetidae</taxon>
        <taxon>Sordariales</taxon>
        <taxon>Lasiosphaeriaceae</taxon>
        <taxon>Cercophora</taxon>
    </lineage>
</organism>
<reference evidence="2" key="2">
    <citation type="submission" date="2023-06" db="EMBL/GenBank/DDBJ databases">
        <authorList>
            <consortium name="Lawrence Berkeley National Laboratory"/>
            <person name="Haridas S."/>
            <person name="Hensen N."/>
            <person name="Bonometti L."/>
            <person name="Westerberg I."/>
            <person name="Brannstrom I.O."/>
            <person name="Guillou S."/>
            <person name="Cros-Aarteil S."/>
            <person name="Calhoun S."/>
            <person name="Kuo A."/>
            <person name="Mondo S."/>
            <person name="Pangilinan J."/>
            <person name="Riley R."/>
            <person name="Labutti K."/>
            <person name="Andreopoulos B."/>
            <person name="Lipzen A."/>
            <person name="Chen C."/>
            <person name="Yanf M."/>
            <person name="Daum C."/>
            <person name="Ng V."/>
            <person name="Clum A."/>
            <person name="Steindorff A."/>
            <person name="Ohm R."/>
            <person name="Martin F."/>
            <person name="Silar P."/>
            <person name="Natvig D."/>
            <person name="Lalanne C."/>
            <person name="Gautier V."/>
            <person name="Ament-Velasquez S.L."/>
            <person name="Kruys A."/>
            <person name="Hutchinson M.I."/>
            <person name="Powell A.J."/>
            <person name="Barry K."/>
            <person name="Miller A.N."/>
            <person name="Grigoriev I.V."/>
            <person name="Debuchy R."/>
            <person name="Gladieux P."/>
            <person name="Thoren M.H."/>
            <person name="Johannesson H."/>
        </authorList>
    </citation>
    <scope>NUCLEOTIDE SEQUENCE</scope>
    <source>
        <strain evidence="2">SMH4131-1</strain>
    </source>
</reference>
<feature type="compositionally biased region" description="Basic and acidic residues" evidence="1">
    <location>
        <begin position="196"/>
        <end position="215"/>
    </location>
</feature>
<evidence type="ECO:0000313" key="3">
    <source>
        <dbReference type="Proteomes" id="UP001286456"/>
    </source>
</evidence>
<sequence length="251" mass="27537">MVTPPCVTTSIIARDSGIGKLLQGCFWHTVSRCAVRGSVGSCVACMLHVAWLLVFVRRHVHVDDRAPRFVSRPKPTTAMVLPQSHPRTGRSSAVKSQSYGGLECRHNGKIPRQMARQRAPPGRIFQVFVSVASVEGSSAEMTEGQGSDSPSFLICVKVSSRRLGSSLGHLSAYDAPARWTDRSWLWLLASKEDGRDRRRDWNDDRAAPPQDETRRQVACPGRAGRPSCGICTPTWAPRACWTMTVGRAAGE</sequence>
<comment type="caution">
    <text evidence="2">The sequence shown here is derived from an EMBL/GenBank/DDBJ whole genome shotgun (WGS) entry which is preliminary data.</text>
</comment>
<dbReference type="AlphaFoldDB" id="A0AAE0I7L7"/>
<accession>A0AAE0I7L7</accession>
<feature type="region of interest" description="Disordered" evidence="1">
    <location>
        <begin position="196"/>
        <end position="224"/>
    </location>
</feature>
<dbReference type="Proteomes" id="UP001286456">
    <property type="component" value="Unassembled WGS sequence"/>
</dbReference>
<evidence type="ECO:0000256" key="1">
    <source>
        <dbReference type="SAM" id="MobiDB-lite"/>
    </source>
</evidence>
<name>A0AAE0I7L7_9PEZI</name>